<evidence type="ECO:0000256" key="3">
    <source>
        <dbReference type="ARBA" id="ARBA00022989"/>
    </source>
</evidence>
<organism evidence="6 7">
    <name type="scientific">Sideroxydans lithotrophicus (strain ES-1)</name>
    <dbReference type="NCBI Taxonomy" id="580332"/>
    <lineage>
        <taxon>Bacteria</taxon>
        <taxon>Pseudomonadati</taxon>
        <taxon>Pseudomonadota</taxon>
        <taxon>Betaproteobacteria</taxon>
        <taxon>Nitrosomonadales</taxon>
        <taxon>Gallionellaceae</taxon>
        <taxon>Sideroxydans</taxon>
    </lineage>
</organism>
<keyword evidence="5" id="KW-1003">Cell membrane</keyword>
<evidence type="ECO:0000313" key="7">
    <source>
        <dbReference type="Proteomes" id="UP000001625"/>
    </source>
</evidence>
<keyword evidence="3 5" id="KW-1133">Transmembrane helix</keyword>
<comment type="similarity">
    <text evidence="5">Belongs to the 4-toluene sulfonate uptake permease (TSUP) (TC 2.A.102) family.</text>
</comment>
<reference evidence="6 7" key="1">
    <citation type="submission" date="2010-03" db="EMBL/GenBank/DDBJ databases">
        <title>Complete sequence of Sideroxydans lithotrophicus ES-1.</title>
        <authorList>
            <consortium name="US DOE Joint Genome Institute"/>
            <person name="Lucas S."/>
            <person name="Copeland A."/>
            <person name="Lapidus A."/>
            <person name="Cheng J.-F."/>
            <person name="Bruce D."/>
            <person name="Goodwin L."/>
            <person name="Pitluck S."/>
            <person name="Munk A.C."/>
            <person name="Detter J.C."/>
            <person name="Han C."/>
            <person name="Tapia R."/>
            <person name="Larimer F."/>
            <person name="Land M."/>
            <person name="Hauser L."/>
            <person name="Kyrpides N."/>
            <person name="Ivanova N."/>
            <person name="Emerson D."/>
            <person name="Woyke T."/>
        </authorList>
    </citation>
    <scope>NUCLEOTIDE SEQUENCE [LARGE SCALE GENOMIC DNA]</scope>
    <source>
        <strain evidence="6 7">ES-1</strain>
    </source>
</reference>
<dbReference type="eggNOG" id="COG0730">
    <property type="taxonomic scope" value="Bacteria"/>
</dbReference>
<evidence type="ECO:0000313" key="6">
    <source>
        <dbReference type="EMBL" id="ADE12910.1"/>
    </source>
</evidence>
<name>D5CNY9_SIDLE</name>
<comment type="subcellular location">
    <subcellularLocation>
        <location evidence="5">Cell membrane</location>
        <topology evidence="5">Multi-pass membrane protein</topology>
    </subcellularLocation>
    <subcellularLocation>
        <location evidence="1">Membrane</location>
        <topology evidence="1">Multi-pass membrane protein</topology>
    </subcellularLocation>
</comment>
<dbReference type="HOGENOM" id="CLU_045498_6_0_4"/>
<dbReference type="Pfam" id="PF01925">
    <property type="entry name" value="TauE"/>
    <property type="match status" value="1"/>
</dbReference>
<dbReference type="GO" id="GO:0005886">
    <property type="term" value="C:plasma membrane"/>
    <property type="evidence" value="ECO:0007669"/>
    <property type="project" value="UniProtKB-SubCell"/>
</dbReference>
<keyword evidence="7" id="KW-1185">Reference proteome</keyword>
<evidence type="ECO:0000256" key="1">
    <source>
        <dbReference type="ARBA" id="ARBA00004141"/>
    </source>
</evidence>
<feature type="transmembrane region" description="Helical" evidence="5">
    <location>
        <begin position="80"/>
        <end position="100"/>
    </location>
</feature>
<feature type="transmembrane region" description="Helical" evidence="5">
    <location>
        <begin position="243"/>
        <end position="261"/>
    </location>
</feature>
<keyword evidence="2 5" id="KW-0812">Transmembrane</keyword>
<feature type="transmembrane region" description="Helical" evidence="5">
    <location>
        <begin position="12"/>
        <end position="37"/>
    </location>
</feature>
<evidence type="ECO:0000256" key="2">
    <source>
        <dbReference type="ARBA" id="ARBA00022692"/>
    </source>
</evidence>
<dbReference type="STRING" id="580332.Slit_2685"/>
<protein>
    <recommendedName>
        <fullName evidence="5">Probable membrane transporter protein</fullName>
    </recommendedName>
</protein>
<keyword evidence="4 5" id="KW-0472">Membrane</keyword>
<dbReference type="InterPro" id="IPR002781">
    <property type="entry name" value="TM_pro_TauE-like"/>
</dbReference>
<dbReference type="PANTHER" id="PTHR43483">
    <property type="entry name" value="MEMBRANE TRANSPORTER PROTEIN HI_0806-RELATED"/>
    <property type="match status" value="1"/>
</dbReference>
<dbReference type="Proteomes" id="UP000001625">
    <property type="component" value="Chromosome"/>
</dbReference>
<accession>D5CNY9</accession>
<evidence type="ECO:0000256" key="5">
    <source>
        <dbReference type="RuleBase" id="RU363041"/>
    </source>
</evidence>
<dbReference type="OrthoDB" id="457670at2"/>
<evidence type="ECO:0000256" key="4">
    <source>
        <dbReference type="ARBA" id="ARBA00023136"/>
    </source>
</evidence>
<feature type="transmembrane region" description="Helical" evidence="5">
    <location>
        <begin position="176"/>
        <end position="198"/>
    </location>
</feature>
<dbReference type="EMBL" id="CP001965">
    <property type="protein sequence ID" value="ADE12910.1"/>
    <property type="molecule type" value="Genomic_DNA"/>
</dbReference>
<sequence>MEWYAAYLASGVVAGFLAGLFGVGGGLVLVPVLLLMFDAQHFSAEHSMHLALGTAMATIVFTSISSMRKHHQHDAVNWQVVRRITPGILLGTALGALSASHIPARELGIFFTLFVYFAAAQILVDKRPHASRQLPGAAGMTFTGTLTGWLSSMVSIGGGTIVVPFLIWCNVPIRNAIGTASAIGFPIAVGGTLGYIAVGSHIDALPEPHLGYVYLPALFWIASASVLTAPFGAKAAHRMKVELLRKLFAVLLIVLATKLLWKVLS</sequence>
<gene>
    <name evidence="6" type="ordered locus">Slit_2685</name>
</gene>
<feature type="transmembrane region" description="Helical" evidence="5">
    <location>
        <begin position="149"/>
        <end position="169"/>
    </location>
</feature>
<proteinExistence type="inferred from homology"/>
<feature type="transmembrane region" description="Helical" evidence="5">
    <location>
        <begin position="210"/>
        <end position="231"/>
    </location>
</feature>
<feature type="transmembrane region" description="Helical" evidence="5">
    <location>
        <begin position="49"/>
        <end position="68"/>
    </location>
</feature>
<dbReference type="AlphaFoldDB" id="D5CNY9"/>
<dbReference type="KEGG" id="slt:Slit_2685"/>
<dbReference type="PANTHER" id="PTHR43483:SF3">
    <property type="entry name" value="MEMBRANE TRANSPORTER PROTEIN HI_0806-RELATED"/>
    <property type="match status" value="1"/>
</dbReference>
<feature type="transmembrane region" description="Helical" evidence="5">
    <location>
        <begin position="107"/>
        <end position="124"/>
    </location>
</feature>
<dbReference type="RefSeq" id="WP_013030808.1">
    <property type="nucleotide sequence ID" value="NC_013959.1"/>
</dbReference>